<feature type="domain" description="5'-3' exoribonuclease 1 D1" evidence="3">
    <location>
        <begin position="14"/>
        <end position="55"/>
    </location>
</feature>
<feature type="domain" description="5'-3' exoribonuclease 1 SH3-like" evidence="2">
    <location>
        <begin position="303"/>
        <end position="369"/>
    </location>
</feature>
<dbReference type="Proteomes" id="UP000076761">
    <property type="component" value="Unassembled WGS sequence"/>
</dbReference>
<feature type="domain" description="Exoribonuclease Xrn1 D2/D3" evidence="4">
    <location>
        <begin position="59"/>
        <end position="283"/>
    </location>
</feature>
<evidence type="ECO:0000259" key="3">
    <source>
        <dbReference type="Pfam" id="PF18332"/>
    </source>
</evidence>
<sequence length="507" mass="55994">MWCRHRRYRYPHTCLKRLDSGAFVKDYEEANKEVEQALQMSLSEVMSEDPRFMEKEAPPLSEEFPEGSKVFFLGEHAYGVAAQITGTTQDSLSVVLAFFPSDKAENEEFKSVVRNRMSEHYFASFKVADMVGASSRAISKITSSFMVITSDGQKVNLGLSLKFEGKGMKVIDYSRKNNKYWEFSEKAVQLIREYKTKAPEVFRAVERSGDAMTKSTEIFPNEDSDARVKELKAWLATKGVRDFEPVSLVCDQLKKDTVREIEDLQAKFTQGRSASAIKKAIVKGIPRQAVLKPAHAVYRLQNQRFALGDRVTMVQDSGSVPLSAKGVVIGLNAKSMDVVWDVPFMAGTTLDGRCSQYRGSTVEFNTCLNLTIAQYIASTKPRGPPPQQSQSPFKPRFGPYPAVRPPTGQPPVAGFHPAPAVANQGASVQILANPNRGRGGYVNGRGVHPNGRGGPHMTNGHHRVAVSMEKQIISQMWLLVGALFREALGLAVGEGHSTLISVDEEGL</sequence>
<dbReference type="InterPro" id="IPR047008">
    <property type="entry name" value="XRN1_SH3_sf"/>
</dbReference>
<evidence type="ECO:0000256" key="1">
    <source>
        <dbReference type="SAM" id="MobiDB-lite"/>
    </source>
</evidence>
<organism evidence="5 6">
    <name type="scientific">Neolentinus lepideus HHB14362 ss-1</name>
    <dbReference type="NCBI Taxonomy" id="1314782"/>
    <lineage>
        <taxon>Eukaryota</taxon>
        <taxon>Fungi</taxon>
        <taxon>Dikarya</taxon>
        <taxon>Basidiomycota</taxon>
        <taxon>Agaricomycotina</taxon>
        <taxon>Agaricomycetes</taxon>
        <taxon>Gloeophyllales</taxon>
        <taxon>Gloeophyllaceae</taxon>
        <taxon>Neolentinus</taxon>
    </lineage>
</organism>
<accession>A0A165VIX9</accession>
<dbReference type="STRING" id="1314782.A0A165VIX9"/>
<feature type="region of interest" description="Disordered" evidence="1">
    <location>
        <begin position="378"/>
        <end position="406"/>
    </location>
</feature>
<dbReference type="InterPro" id="IPR014722">
    <property type="entry name" value="Rib_uL2_dom2"/>
</dbReference>
<dbReference type="Gene3D" id="2.30.30.750">
    <property type="match status" value="1"/>
</dbReference>
<keyword evidence="6" id="KW-1185">Reference proteome</keyword>
<dbReference type="OrthoDB" id="372487at2759"/>
<dbReference type="AlphaFoldDB" id="A0A165VIX9"/>
<dbReference type="EMBL" id="KV425553">
    <property type="protein sequence ID" value="KZT29735.1"/>
    <property type="molecule type" value="Genomic_DNA"/>
</dbReference>
<dbReference type="Gene3D" id="2.30.30.30">
    <property type="match status" value="1"/>
</dbReference>
<gene>
    <name evidence="5" type="ORF">NEOLEDRAFT_470473</name>
</gene>
<evidence type="ECO:0000313" key="6">
    <source>
        <dbReference type="Proteomes" id="UP000076761"/>
    </source>
</evidence>
<dbReference type="InterPro" id="IPR040992">
    <property type="entry name" value="XRN1_D1"/>
</dbReference>
<dbReference type="InterPro" id="IPR041385">
    <property type="entry name" value="SH3_12"/>
</dbReference>
<dbReference type="Pfam" id="PF18334">
    <property type="entry name" value="XRN1_D2_D3"/>
    <property type="match status" value="1"/>
</dbReference>
<evidence type="ECO:0000259" key="2">
    <source>
        <dbReference type="Pfam" id="PF18129"/>
    </source>
</evidence>
<reference evidence="5 6" key="1">
    <citation type="journal article" date="2016" name="Mol. Biol. Evol.">
        <title>Comparative Genomics of Early-Diverging Mushroom-Forming Fungi Provides Insights into the Origins of Lignocellulose Decay Capabilities.</title>
        <authorList>
            <person name="Nagy L.G."/>
            <person name="Riley R."/>
            <person name="Tritt A."/>
            <person name="Adam C."/>
            <person name="Daum C."/>
            <person name="Floudas D."/>
            <person name="Sun H."/>
            <person name="Yadav J.S."/>
            <person name="Pangilinan J."/>
            <person name="Larsson K.H."/>
            <person name="Matsuura K."/>
            <person name="Barry K."/>
            <person name="Labutti K."/>
            <person name="Kuo R."/>
            <person name="Ohm R.A."/>
            <person name="Bhattacharya S.S."/>
            <person name="Shirouzu T."/>
            <person name="Yoshinaga Y."/>
            <person name="Martin F.M."/>
            <person name="Grigoriev I.V."/>
            <person name="Hibbett D.S."/>
        </authorList>
    </citation>
    <scope>NUCLEOTIDE SEQUENCE [LARGE SCALE GENOMIC DNA]</scope>
    <source>
        <strain evidence="5 6">HHB14362 ss-1</strain>
    </source>
</reference>
<protein>
    <submittedName>
        <fullName evidence="5">Uncharacterized protein</fullName>
    </submittedName>
</protein>
<name>A0A165VIX9_9AGAM</name>
<evidence type="ECO:0000259" key="4">
    <source>
        <dbReference type="Pfam" id="PF18334"/>
    </source>
</evidence>
<evidence type="ECO:0000313" key="5">
    <source>
        <dbReference type="EMBL" id="KZT29735.1"/>
    </source>
</evidence>
<feature type="compositionally biased region" description="Low complexity" evidence="1">
    <location>
        <begin position="388"/>
        <end position="397"/>
    </location>
</feature>
<dbReference type="InParanoid" id="A0A165VIX9"/>
<dbReference type="Pfam" id="PF18129">
    <property type="entry name" value="SH3_12"/>
    <property type="match status" value="1"/>
</dbReference>
<proteinExistence type="predicted"/>
<dbReference type="InterPro" id="IPR041106">
    <property type="entry name" value="XRN1_D2_D3"/>
</dbReference>
<dbReference type="Pfam" id="PF18332">
    <property type="entry name" value="XRN1_D1"/>
    <property type="match status" value="1"/>
</dbReference>